<accession>A0A8H4AAF4</accession>
<evidence type="ECO:0000256" key="1">
    <source>
        <dbReference type="SAM" id="SignalP"/>
    </source>
</evidence>
<comment type="caution">
    <text evidence="2">The sequence shown here is derived from an EMBL/GenBank/DDBJ whole genome shotgun (WGS) entry which is preliminary data.</text>
</comment>
<protein>
    <submittedName>
        <fullName evidence="2">Uncharacterized protein</fullName>
    </submittedName>
</protein>
<keyword evidence="1" id="KW-0732">Signal</keyword>
<feature type="signal peptide" evidence="1">
    <location>
        <begin position="1"/>
        <end position="25"/>
    </location>
</feature>
<evidence type="ECO:0000313" key="2">
    <source>
        <dbReference type="EMBL" id="KAF0464079.1"/>
    </source>
</evidence>
<dbReference type="Proteomes" id="UP000439903">
    <property type="component" value="Unassembled WGS sequence"/>
</dbReference>
<dbReference type="EMBL" id="WTPW01000996">
    <property type="protein sequence ID" value="KAF0464079.1"/>
    <property type="molecule type" value="Genomic_DNA"/>
</dbReference>
<dbReference type="OrthoDB" id="10326616at2759"/>
<gene>
    <name evidence="2" type="ORF">F8M41_026558</name>
</gene>
<keyword evidence="3" id="KW-1185">Reference proteome</keyword>
<reference evidence="2 3" key="1">
    <citation type="journal article" date="2019" name="Environ. Microbiol.">
        <title>At the nexus of three kingdoms: the genome of the mycorrhizal fungus Gigaspora margarita provides insights into plant, endobacterial and fungal interactions.</title>
        <authorList>
            <person name="Venice F."/>
            <person name="Ghignone S."/>
            <person name="Salvioli di Fossalunga A."/>
            <person name="Amselem J."/>
            <person name="Novero M."/>
            <person name="Xianan X."/>
            <person name="Sedzielewska Toro K."/>
            <person name="Morin E."/>
            <person name="Lipzen A."/>
            <person name="Grigoriev I.V."/>
            <person name="Henrissat B."/>
            <person name="Martin F.M."/>
            <person name="Bonfante P."/>
        </authorList>
    </citation>
    <scope>NUCLEOTIDE SEQUENCE [LARGE SCALE GENOMIC DNA]</scope>
    <source>
        <strain evidence="2 3">BEG34</strain>
    </source>
</reference>
<dbReference type="AlphaFoldDB" id="A0A8H4AAF4"/>
<sequence>MKFATFIVAIIAALVTMNFTPYVEAYTVTFINHITKGAYTTVTAYPEGGGRYIDQEECISHCLMHLHVDETYKKFRVEVQAFDSRSGELTNDRDHCVRLHGNAFYIEISGC</sequence>
<organism evidence="2 3">
    <name type="scientific">Gigaspora margarita</name>
    <dbReference type="NCBI Taxonomy" id="4874"/>
    <lineage>
        <taxon>Eukaryota</taxon>
        <taxon>Fungi</taxon>
        <taxon>Fungi incertae sedis</taxon>
        <taxon>Mucoromycota</taxon>
        <taxon>Glomeromycotina</taxon>
        <taxon>Glomeromycetes</taxon>
        <taxon>Diversisporales</taxon>
        <taxon>Gigasporaceae</taxon>
        <taxon>Gigaspora</taxon>
    </lineage>
</organism>
<evidence type="ECO:0000313" key="3">
    <source>
        <dbReference type="Proteomes" id="UP000439903"/>
    </source>
</evidence>
<proteinExistence type="predicted"/>
<name>A0A8H4AAF4_GIGMA</name>
<feature type="chain" id="PRO_5034316043" evidence="1">
    <location>
        <begin position="26"/>
        <end position="111"/>
    </location>
</feature>